<keyword evidence="1" id="KW-0812">Transmembrane</keyword>
<keyword evidence="3" id="KW-1185">Reference proteome</keyword>
<reference evidence="2" key="1">
    <citation type="submission" date="2022-09" db="EMBL/GenBank/DDBJ databases">
        <title>Aureispira anguillicida sp. nov., isolated from Leptocephalus of Japanese eel Anguilla japonica.</title>
        <authorList>
            <person name="Yuasa K."/>
            <person name="Mekata T."/>
            <person name="Ikunari K."/>
        </authorList>
    </citation>
    <scope>NUCLEOTIDE SEQUENCE</scope>
    <source>
        <strain evidence="2">EL160426</strain>
        <plasmid evidence="2">pAUEa</plasmid>
    </source>
</reference>
<evidence type="ECO:0000313" key="2">
    <source>
        <dbReference type="EMBL" id="BDS15595.1"/>
    </source>
</evidence>
<evidence type="ECO:0008006" key="4">
    <source>
        <dbReference type="Google" id="ProtNLM"/>
    </source>
</evidence>
<keyword evidence="1" id="KW-0472">Membrane</keyword>
<gene>
    <name evidence="2" type="ORF">AsAng_0063790</name>
</gene>
<dbReference type="SUPFAM" id="SSF48452">
    <property type="entry name" value="TPR-like"/>
    <property type="match status" value="1"/>
</dbReference>
<protein>
    <recommendedName>
        <fullName evidence="4">Tetratricopeptide repeat protein</fullName>
    </recommendedName>
</protein>
<name>A0A916DXB8_9BACT</name>
<sequence length="309" mass="35020">MKESILDKYALNQLTNEDKVWLKNALAKDPSLQQELDLYTDIVNGMAHYMDQKNTNELKAKIADVGTHLEQDGFFETPLNQALIQQIQLEGEKELQQIIRSVDKNLEQDGFFRHQDHSKNTSTSFFKRLKPLIAAASILLILSLGWQLFAPATFDTEEQYTLAFKPYENTLSNSIELELSEHGFGGNPKTVPLNQLLEAMAVYDKGNYAKASQLLSDVLKDGVDANFLPATKFYLALSYMGDNAHDKALPILQKISAQEFTQQETATWYLALVYLKEGNLKASEQTLERLNSSKQYRQKATQLLSTFPK</sequence>
<evidence type="ECO:0000313" key="3">
    <source>
        <dbReference type="Proteomes" id="UP001060919"/>
    </source>
</evidence>
<keyword evidence="2" id="KW-0614">Plasmid</keyword>
<dbReference type="RefSeq" id="WP_264793667.1">
    <property type="nucleotide sequence ID" value="NZ_AP026868.1"/>
</dbReference>
<feature type="transmembrane region" description="Helical" evidence="1">
    <location>
        <begin position="132"/>
        <end position="149"/>
    </location>
</feature>
<dbReference type="Gene3D" id="1.25.40.10">
    <property type="entry name" value="Tetratricopeptide repeat domain"/>
    <property type="match status" value="1"/>
</dbReference>
<dbReference type="Proteomes" id="UP001060919">
    <property type="component" value="Plasmid pAUEa"/>
</dbReference>
<dbReference type="KEGG" id="aup:AsAng_0063790"/>
<keyword evidence="1" id="KW-1133">Transmembrane helix</keyword>
<proteinExistence type="predicted"/>
<accession>A0A916DXB8</accession>
<dbReference type="EMBL" id="AP026868">
    <property type="protein sequence ID" value="BDS15595.1"/>
    <property type="molecule type" value="Genomic_DNA"/>
</dbReference>
<evidence type="ECO:0000256" key="1">
    <source>
        <dbReference type="SAM" id="Phobius"/>
    </source>
</evidence>
<organism evidence="2 3">
    <name type="scientific">Aureispira anguillae</name>
    <dbReference type="NCBI Taxonomy" id="2864201"/>
    <lineage>
        <taxon>Bacteria</taxon>
        <taxon>Pseudomonadati</taxon>
        <taxon>Bacteroidota</taxon>
        <taxon>Saprospiria</taxon>
        <taxon>Saprospirales</taxon>
        <taxon>Saprospiraceae</taxon>
        <taxon>Aureispira</taxon>
    </lineage>
</organism>
<dbReference type="InterPro" id="IPR011990">
    <property type="entry name" value="TPR-like_helical_dom_sf"/>
</dbReference>
<dbReference type="AlphaFoldDB" id="A0A916DXB8"/>
<geneLocation type="plasmid" evidence="2 3">
    <name>pAUEa</name>
</geneLocation>